<gene>
    <name evidence="10" type="ORF">ENS64_03430</name>
</gene>
<dbReference type="Pfam" id="PF25179">
    <property type="entry name" value="LMF1_C"/>
    <property type="match status" value="1"/>
</dbReference>
<dbReference type="InterPro" id="IPR057433">
    <property type="entry name" value="LMF1/2_C"/>
</dbReference>
<evidence type="ECO:0000256" key="6">
    <source>
        <dbReference type="ARBA" id="ARBA00023136"/>
    </source>
</evidence>
<feature type="transmembrane region" description="Helical" evidence="7">
    <location>
        <begin position="339"/>
        <end position="358"/>
    </location>
</feature>
<evidence type="ECO:0000256" key="7">
    <source>
        <dbReference type="SAM" id="Phobius"/>
    </source>
</evidence>
<keyword evidence="4" id="KW-0256">Endoplasmic reticulum</keyword>
<evidence type="ECO:0000256" key="5">
    <source>
        <dbReference type="ARBA" id="ARBA00022989"/>
    </source>
</evidence>
<dbReference type="InterPro" id="IPR009613">
    <property type="entry name" value="LMF"/>
</dbReference>
<dbReference type="PANTHER" id="PTHR14463">
    <property type="entry name" value="LIPASE MATURATION FACTOR"/>
    <property type="match status" value="1"/>
</dbReference>
<keyword evidence="3 7" id="KW-0812">Transmembrane</keyword>
<comment type="subcellular location">
    <subcellularLocation>
        <location evidence="1">Endoplasmic reticulum membrane</location>
        <topology evidence="1">Multi-pass membrane protein</topology>
    </subcellularLocation>
</comment>
<keyword evidence="6 7" id="KW-0472">Membrane</keyword>
<reference evidence="10" key="1">
    <citation type="journal article" date="2020" name="mSystems">
        <title>Genome- and Community-Level Interaction Insights into Carbon Utilization and Element Cycling Functions of Hydrothermarchaeota in Hydrothermal Sediment.</title>
        <authorList>
            <person name="Zhou Z."/>
            <person name="Liu Y."/>
            <person name="Xu W."/>
            <person name="Pan J."/>
            <person name="Luo Z.H."/>
            <person name="Li M."/>
        </authorList>
    </citation>
    <scope>NUCLEOTIDE SEQUENCE [LARGE SCALE GENOMIC DNA]</scope>
    <source>
        <strain evidence="10">SpSt-508</strain>
    </source>
</reference>
<protein>
    <submittedName>
        <fullName evidence="10">Lipase maturation factor family protein</fullName>
    </submittedName>
</protein>
<evidence type="ECO:0000259" key="8">
    <source>
        <dbReference type="Pfam" id="PF06762"/>
    </source>
</evidence>
<comment type="similarity">
    <text evidence="2">Belongs to the lipase maturation factor family.</text>
</comment>
<comment type="caution">
    <text evidence="10">The sequence shown here is derived from an EMBL/GenBank/DDBJ whole genome shotgun (WGS) entry which is preliminary data.</text>
</comment>
<feature type="transmembrane region" description="Helical" evidence="7">
    <location>
        <begin position="259"/>
        <end position="292"/>
    </location>
</feature>
<feature type="transmembrane region" description="Helical" evidence="7">
    <location>
        <begin position="234"/>
        <end position="252"/>
    </location>
</feature>
<dbReference type="AlphaFoldDB" id="A0A7C4QMJ4"/>
<organism evidence="10">
    <name type="scientific">Schlesneria paludicola</name>
    <dbReference type="NCBI Taxonomy" id="360056"/>
    <lineage>
        <taxon>Bacteria</taxon>
        <taxon>Pseudomonadati</taxon>
        <taxon>Planctomycetota</taxon>
        <taxon>Planctomycetia</taxon>
        <taxon>Planctomycetales</taxon>
        <taxon>Planctomycetaceae</taxon>
        <taxon>Schlesneria</taxon>
    </lineage>
</organism>
<evidence type="ECO:0000313" key="10">
    <source>
        <dbReference type="EMBL" id="HGT38304.1"/>
    </source>
</evidence>
<accession>A0A7C4QMJ4</accession>
<proteinExistence type="inferred from homology"/>
<dbReference type="Pfam" id="PF06762">
    <property type="entry name" value="LMF1"/>
    <property type="match status" value="1"/>
</dbReference>
<sequence>MEESRQVSADPRAAEAVGPSAAPATDACVRELFPRALGGVYLIALFSLWGQIHGLVGSAGILPVSGFLERAFAQLGREAWWRLPTLCWLHAGDGMLTALCATGVGLAVLLVLGIAPRWSLLGLWGAYLSLTIAGQAFLSFQWDTLLLETTFCAIWYAPPGVWRRHQPPAAFPWTRWLLWFLAFKLMFLSGATKLLSGDPTWWQGTALNYHYFTQPLPSWVSWYAHHLPREWHRISLWCMFVVELALPFLILAGRWGRAVFALGTIVLMAAIELTGNFGFFNLLTAVVCLPLLDDAVLGRWANWCFGKLPWQGWCGRGANLSTATAAVEPPLARLRAVRAVGSACVCGALLFISMLTLLREMVRTQRPDKLPVAVVHPLNFADRWILRWSEPALLDRLAGFRTINGYGLFRVMTTRRPELVIEYSDDGHTWHEYDFPYKPGRLNRPPPVVAPHMPRLDWQMWFAALHPRGHAYWLTALAARILEGNPHTARLMGVPEISTHPPKFVRWVYYEYQFSDPVQKQTRGEWWFRMRHGELTGPLSRRD</sequence>
<feature type="transmembrane region" description="Helical" evidence="7">
    <location>
        <begin position="88"/>
        <end position="111"/>
    </location>
</feature>
<name>A0A7C4QMJ4_9PLAN</name>
<dbReference type="GO" id="GO:0051604">
    <property type="term" value="P:protein maturation"/>
    <property type="evidence" value="ECO:0007669"/>
    <property type="project" value="InterPro"/>
</dbReference>
<keyword evidence="5 7" id="KW-1133">Transmembrane helix</keyword>
<evidence type="ECO:0000256" key="4">
    <source>
        <dbReference type="ARBA" id="ARBA00022824"/>
    </source>
</evidence>
<feature type="transmembrane region" description="Helical" evidence="7">
    <location>
        <begin position="118"/>
        <end position="138"/>
    </location>
</feature>
<dbReference type="EMBL" id="DSVQ01000006">
    <property type="protein sequence ID" value="HGT38304.1"/>
    <property type="molecule type" value="Genomic_DNA"/>
</dbReference>
<feature type="domain" description="Lipase maturation factor 1/2 N-terminal" evidence="8">
    <location>
        <begin position="139"/>
        <end position="296"/>
    </location>
</feature>
<evidence type="ECO:0000256" key="2">
    <source>
        <dbReference type="ARBA" id="ARBA00005512"/>
    </source>
</evidence>
<evidence type="ECO:0000256" key="3">
    <source>
        <dbReference type="ARBA" id="ARBA00022692"/>
    </source>
</evidence>
<feature type="transmembrane region" description="Helical" evidence="7">
    <location>
        <begin position="40"/>
        <end position="68"/>
    </location>
</feature>
<dbReference type="InterPro" id="IPR057434">
    <property type="entry name" value="LMF1/2_N"/>
</dbReference>
<evidence type="ECO:0000256" key="1">
    <source>
        <dbReference type="ARBA" id="ARBA00004477"/>
    </source>
</evidence>
<feature type="domain" description="Lipase maturation factor 1/2 C-terminal" evidence="9">
    <location>
        <begin position="403"/>
        <end position="534"/>
    </location>
</feature>
<evidence type="ECO:0000259" key="9">
    <source>
        <dbReference type="Pfam" id="PF25179"/>
    </source>
</evidence>